<name>A0A9Q0LRP2_ANAIG</name>
<keyword evidence="7" id="KW-1185">Reference proteome</keyword>
<dbReference type="EC" id="2.7.1.59" evidence="2"/>
<evidence type="ECO:0000256" key="2">
    <source>
        <dbReference type="ARBA" id="ARBA00012122"/>
    </source>
</evidence>
<dbReference type="InterPro" id="IPR002731">
    <property type="entry name" value="ATPase_BadF"/>
</dbReference>
<organism evidence="6 7">
    <name type="scientific">Anaeramoeba ignava</name>
    <name type="common">Anaerobic marine amoeba</name>
    <dbReference type="NCBI Taxonomy" id="1746090"/>
    <lineage>
        <taxon>Eukaryota</taxon>
        <taxon>Metamonada</taxon>
        <taxon>Anaeramoebidae</taxon>
        <taxon>Anaeramoeba</taxon>
    </lineage>
</organism>
<protein>
    <recommendedName>
        <fullName evidence="3">N-acetyl-D-glucosamine kinase</fullName>
        <ecNumber evidence="2">2.7.1.59</ecNumber>
    </recommendedName>
    <alternativeName>
        <fullName evidence="4">GlcNAc kinase</fullName>
    </alternativeName>
</protein>
<dbReference type="OrthoDB" id="311172at2759"/>
<dbReference type="EMBL" id="JAPDFW010000062">
    <property type="protein sequence ID" value="KAJ5076253.1"/>
    <property type="molecule type" value="Genomic_DNA"/>
</dbReference>
<dbReference type="Gene3D" id="3.30.420.40">
    <property type="match status" value="2"/>
</dbReference>
<dbReference type="Proteomes" id="UP001149090">
    <property type="component" value="Unassembled WGS sequence"/>
</dbReference>
<evidence type="ECO:0000256" key="4">
    <source>
        <dbReference type="ARBA" id="ARBA00031123"/>
    </source>
</evidence>
<evidence type="ECO:0000256" key="3">
    <source>
        <dbReference type="ARBA" id="ARBA00014974"/>
    </source>
</evidence>
<dbReference type="InterPro" id="IPR043129">
    <property type="entry name" value="ATPase_NBD"/>
</dbReference>
<evidence type="ECO:0000259" key="5">
    <source>
        <dbReference type="Pfam" id="PF01869"/>
    </source>
</evidence>
<dbReference type="Pfam" id="PF01869">
    <property type="entry name" value="BcrAD_BadFG"/>
    <property type="match status" value="1"/>
</dbReference>
<gene>
    <name evidence="6" type="ORF">M0811_06532</name>
</gene>
<dbReference type="AlphaFoldDB" id="A0A9Q0LRP2"/>
<reference evidence="6" key="1">
    <citation type="submission" date="2022-10" db="EMBL/GenBank/DDBJ databases">
        <title>Novel sulphate-reducing endosymbionts in the free-living metamonad Anaeramoeba.</title>
        <authorList>
            <person name="Jerlstrom-Hultqvist J."/>
            <person name="Cepicka I."/>
            <person name="Gallot-Lavallee L."/>
            <person name="Salas-Leiva D."/>
            <person name="Curtis B.A."/>
            <person name="Zahonova K."/>
            <person name="Pipaliya S."/>
            <person name="Dacks J."/>
            <person name="Roger A.J."/>
        </authorList>
    </citation>
    <scope>NUCLEOTIDE SEQUENCE</scope>
    <source>
        <strain evidence="6">BMAN</strain>
    </source>
</reference>
<evidence type="ECO:0000313" key="7">
    <source>
        <dbReference type="Proteomes" id="UP001149090"/>
    </source>
</evidence>
<dbReference type="GO" id="GO:0045127">
    <property type="term" value="F:N-acetylglucosamine kinase activity"/>
    <property type="evidence" value="ECO:0007669"/>
    <property type="project" value="UniProtKB-EC"/>
</dbReference>
<dbReference type="PANTHER" id="PTHR12862:SF0">
    <property type="entry name" value="N-ACETYL-D-GLUCOSAMINE KINASE"/>
    <property type="match status" value="1"/>
</dbReference>
<proteinExistence type="inferred from homology"/>
<dbReference type="SUPFAM" id="SSF53067">
    <property type="entry name" value="Actin-like ATPase domain"/>
    <property type="match status" value="2"/>
</dbReference>
<comment type="caution">
    <text evidence="6">The sequence shown here is derived from an EMBL/GenBank/DDBJ whole genome shotgun (WGS) entry which is preliminary data.</text>
</comment>
<evidence type="ECO:0000313" key="6">
    <source>
        <dbReference type="EMBL" id="KAJ5076253.1"/>
    </source>
</evidence>
<dbReference type="InterPro" id="IPR039758">
    <property type="entry name" value="NAGK-like"/>
</dbReference>
<sequence>MTKFIGGIDGGATNSTMVIMKSPDGEIIARVTGGPTNQFLDFEGTVSTIIEMTKKAKEQANIPSDQLLDSLGLSLSGLESEKEQNRMKNELSKYGLSSNFYLCNDSFGSLATAFQPNTERIVVISGTGSVCRMIDSSGKVYRVGGWGHVLGDEGSSYYVAMKAVKSVIRFLEKNVKEKYFEYDHSVLIRIVFEYFQIHDINELLDIFYRRFSKNYVAGLTKYLSQELKNQDPLCSLIFKKAAKQLARMILAVLKQRGNDLEKTQTQIQILCCGSMWNNFTDFQNDFLKNIRKGIKTKIKFVQLTDTSAIGSCLLAAHEKEYPLNFNHSSAIRILYEEK</sequence>
<dbReference type="PANTHER" id="PTHR12862">
    <property type="entry name" value="BADF TYPE ATPASE DOMAIN-CONTAINING PROTEIN"/>
    <property type="match status" value="1"/>
</dbReference>
<feature type="domain" description="ATPase BadF/BadG/BcrA/BcrD type" evidence="5">
    <location>
        <begin position="7"/>
        <end position="295"/>
    </location>
</feature>
<comment type="similarity">
    <text evidence="1">Belongs to the eukaryotic-type N-acetylglucosamine kinase family.</text>
</comment>
<evidence type="ECO:0000256" key="1">
    <source>
        <dbReference type="ARBA" id="ARBA00006198"/>
    </source>
</evidence>
<accession>A0A9Q0LRP2</accession>
<dbReference type="OMA" id="IETRYDM"/>